<proteinExistence type="predicted"/>
<reference evidence="3" key="1">
    <citation type="journal article" date="2019" name="Int. J. Syst. Evol. Microbiol.">
        <title>The Global Catalogue of Microorganisms (GCM) 10K type strain sequencing project: providing services to taxonomists for standard genome sequencing and annotation.</title>
        <authorList>
            <consortium name="The Broad Institute Genomics Platform"/>
            <consortium name="The Broad Institute Genome Sequencing Center for Infectious Disease"/>
            <person name="Wu L."/>
            <person name="Ma J."/>
        </authorList>
    </citation>
    <scope>NUCLEOTIDE SEQUENCE [LARGE SCALE GENOMIC DNA]</scope>
    <source>
        <strain evidence="3">JCM 18126</strain>
    </source>
</reference>
<evidence type="ECO:0000313" key="2">
    <source>
        <dbReference type="EMBL" id="GAA4967009.1"/>
    </source>
</evidence>
<organism evidence="2 3">
    <name type="scientific">Kineococcus glutinatus</name>
    <dbReference type="NCBI Taxonomy" id="1070872"/>
    <lineage>
        <taxon>Bacteria</taxon>
        <taxon>Bacillati</taxon>
        <taxon>Actinomycetota</taxon>
        <taxon>Actinomycetes</taxon>
        <taxon>Kineosporiales</taxon>
        <taxon>Kineosporiaceae</taxon>
        <taxon>Kineococcus</taxon>
    </lineage>
</organism>
<keyword evidence="3" id="KW-1185">Reference proteome</keyword>
<evidence type="ECO:0000313" key="3">
    <source>
        <dbReference type="Proteomes" id="UP001501195"/>
    </source>
</evidence>
<dbReference type="Proteomes" id="UP001501195">
    <property type="component" value="Unassembled WGS sequence"/>
</dbReference>
<comment type="caution">
    <text evidence="2">The sequence shown here is derived from an EMBL/GenBank/DDBJ whole genome shotgun (WGS) entry which is preliminary data.</text>
</comment>
<sequence length="80" mass="8473">MPGSRKPAAAMVRRRDCTEPRRGAGAPGEDFARLMDRGALYTTEFDMGSTTVLRCRGDGCPGRPALAAPGGRGARHSLAR</sequence>
<evidence type="ECO:0000256" key="1">
    <source>
        <dbReference type="SAM" id="MobiDB-lite"/>
    </source>
</evidence>
<dbReference type="EMBL" id="BAABIL010000084">
    <property type="protein sequence ID" value="GAA4967009.1"/>
    <property type="molecule type" value="Genomic_DNA"/>
</dbReference>
<protein>
    <submittedName>
        <fullName evidence="2">Uncharacterized protein</fullName>
    </submittedName>
</protein>
<name>A0ABP9HC55_9ACTN</name>
<gene>
    <name evidence="2" type="ORF">GCM10023225_07240</name>
</gene>
<feature type="region of interest" description="Disordered" evidence="1">
    <location>
        <begin position="1"/>
        <end position="29"/>
    </location>
</feature>
<accession>A0ABP9HC55</accession>
<feature type="compositionally biased region" description="Basic and acidic residues" evidence="1">
    <location>
        <begin position="13"/>
        <end position="22"/>
    </location>
</feature>